<reference evidence="1" key="2">
    <citation type="submission" date="2022-01" db="EMBL/GenBank/DDBJ databases">
        <authorList>
            <person name="Yamashiro T."/>
            <person name="Shiraishi A."/>
            <person name="Satake H."/>
            <person name="Nakayama K."/>
        </authorList>
    </citation>
    <scope>NUCLEOTIDE SEQUENCE</scope>
</reference>
<evidence type="ECO:0008006" key="3">
    <source>
        <dbReference type="Google" id="ProtNLM"/>
    </source>
</evidence>
<evidence type="ECO:0000313" key="2">
    <source>
        <dbReference type="Proteomes" id="UP001151760"/>
    </source>
</evidence>
<dbReference type="EMBL" id="BQNB010012213">
    <property type="protein sequence ID" value="GJT00674.1"/>
    <property type="molecule type" value="Genomic_DNA"/>
</dbReference>
<reference evidence="1" key="1">
    <citation type="journal article" date="2022" name="Int. J. Mol. Sci.">
        <title>Draft Genome of Tanacetum Coccineum: Genomic Comparison of Closely Related Tanacetum-Family Plants.</title>
        <authorList>
            <person name="Yamashiro T."/>
            <person name="Shiraishi A."/>
            <person name="Nakayama K."/>
            <person name="Satake H."/>
        </authorList>
    </citation>
    <scope>NUCLEOTIDE SEQUENCE</scope>
</reference>
<dbReference type="Proteomes" id="UP001151760">
    <property type="component" value="Unassembled WGS sequence"/>
</dbReference>
<protein>
    <recommendedName>
        <fullName evidence="3">Reverse transcriptase domain-containing protein</fullName>
    </recommendedName>
</protein>
<keyword evidence="2" id="KW-1185">Reference proteome</keyword>
<accession>A0ABQ5AHU1</accession>
<evidence type="ECO:0000313" key="1">
    <source>
        <dbReference type="EMBL" id="GJT00674.1"/>
    </source>
</evidence>
<name>A0ABQ5AHU1_9ASTR</name>
<proteinExistence type="predicted"/>
<comment type="caution">
    <text evidence="1">The sequence shown here is derived from an EMBL/GenBank/DDBJ whole genome shotgun (WGS) entry which is preliminary data.</text>
</comment>
<sequence length="137" mass="15911">MEEYIRLEEEKARRHAIVLNDSLTSNKTPSCEPTVSSLNDEIEFRISFDKSDDEDYTVVFDKNSFSYKIFSTNDLKTDLENDNEKVNMPSFPPPEPTVSYFNDLDFFNDFENEFPAIVYNDALMSKLDLLTEPTLNP</sequence>
<gene>
    <name evidence="1" type="ORF">Tco_0821843</name>
</gene>
<organism evidence="1 2">
    <name type="scientific">Tanacetum coccineum</name>
    <dbReference type="NCBI Taxonomy" id="301880"/>
    <lineage>
        <taxon>Eukaryota</taxon>
        <taxon>Viridiplantae</taxon>
        <taxon>Streptophyta</taxon>
        <taxon>Embryophyta</taxon>
        <taxon>Tracheophyta</taxon>
        <taxon>Spermatophyta</taxon>
        <taxon>Magnoliopsida</taxon>
        <taxon>eudicotyledons</taxon>
        <taxon>Gunneridae</taxon>
        <taxon>Pentapetalae</taxon>
        <taxon>asterids</taxon>
        <taxon>campanulids</taxon>
        <taxon>Asterales</taxon>
        <taxon>Asteraceae</taxon>
        <taxon>Asteroideae</taxon>
        <taxon>Anthemideae</taxon>
        <taxon>Anthemidinae</taxon>
        <taxon>Tanacetum</taxon>
    </lineage>
</organism>